<dbReference type="EMBL" id="LAZR01005158">
    <property type="protein sequence ID" value="KKN02362.1"/>
    <property type="molecule type" value="Genomic_DNA"/>
</dbReference>
<dbReference type="AlphaFoldDB" id="A0A0F9MSL7"/>
<evidence type="ECO:0000259" key="1">
    <source>
        <dbReference type="Pfam" id="PF13619"/>
    </source>
</evidence>
<dbReference type="InterPro" id="IPR025309">
    <property type="entry name" value="KTSC_dom"/>
</dbReference>
<proteinExistence type="predicted"/>
<organism evidence="2">
    <name type="scientific">marine sediment metagenome</name>
    <dbReference type="NCBI Taxonomy" id="412755"/>
    <lineage>
        <taxon>unclassified sequences</taxon>
        <taxon>metagenomes</taxon>
        <taxon>ecological metagenomes</taxon>
    </lineage>
</organism>
<accession>A0A0F9MSL7</accession>
<protein>
    <recommendedName>
        <fullName evidence="1">KTSC domain-containing protein</fullName>
    </recommendedName>
</protein>
<name>A0A0F9MSL7_9ZZZZ</name>
<reference evidence="2" key="1">
    <citation type="journal article" date="2015" name="Nature">
        <title>Complex archaea that bridge the gap between prokaryotes and eukaryotes.</title>
        <authorList>
            <person name="Spang A."/>
            <person name="Saw J.H."/>
            <person name="Jorgensen S.L."/>
            <person name="Zaremba-Niedzwiedzka K."/>
            <person name="Martijn J."/>
            <person name="Lind A.E."/>
            <person name="van Eijk R."/>
            <person name="Schleper C."/>
            <person name="Guy L."/>
            <person name="Ettema T.J."/>
        </authorList>
    </citation>
    <scope>NUCLEOTIDE SEQUENCE</scope>
</reference>
<evidence type="ECO:0000313" key="2">
    <source>
        <dbReference type="EMBL" id="KKN02362.1"/>
    </source>
</evidence>
<feature type="domain" description="KTSC" evidence="1">
    <location>
        <begin position="55"/>
        <end position="115"/>
    </location>
</feature>
<sequence length="123" mass="14635">MVHRRRVRPYLRGRKGKFVPSRVIIPITRKEQQFVQKEVRVGKLVWRDYPITAVSSTNLQAMGYLRGISPAAGRVYVDFLRSGKSAVYYDVPFIVWEEFYFAHSKGTFFYRFIRKGGYRWNYV</sequence>
<dbReference type="Pfam" id="PF13619">
    <property type="entry name" value="KTSC"/>
    <property type="match status" value="1"/>
</dbReference>
<gene>
    <name evidence="2" type="ORF">LCGC14_1118550</name>
</gene>
<comment type="caution">
    <text evidence="2">The sequence shown here is derived from an EMBL/GenBank/DDBJ whole genome shotgun (WGS) entry which is preliminary data.</text>
</comment>